<evidence type="ECO:0000256" key="1">
    <source>
        <dbReference type="SAM" id="MobiDB-lite"/>
    </source>
</evidence>
<feature type="compositionally biased region" description="Basic and acidic residues" evidence="1">
    <location>
        <begin position="107"/>
        <end position="141"/>
    </location>
</feature>
<keyword evidence="2" id="KW-0812">Transmembrane</keyword>
<proteinExistence type="predicted"/>
<keyword evidence="2" id="KW-1133">Transmembrane helix</keyword>
<sequence length="141" mass="15505">MLFGSLRINLWSGVVGFTLTFLLSLNSNLLTTSLIRGLIASAVWFLFAFAVRFVLGMLTQPEKPVSADPRVDRHAGQGEGLGSRLDLTTPDESEELNDLLNPMPDSEQLKSADFKPLDPPKLVTSKDPEELAKAVRHLTDK</sequence>
<comment type="caution">
    <text evidence="3">The sequence shown here is derived from an EMBL/GenBank/DDBJ whole genome shotgun (WGS) entry which is preliminary data.</text>
</comment>
<evidence type="ECO:0000256" key="2">
    <source>
        <dbReference type="SAM" id="Phobius"/>
    </source>
</evidence>
<reference evidence="3 4" key="1">
    <citation type="submission" date="2022-10" db="EMBL/GenBank/DDBJ databases">
        <title>Paenibacillus description and whole genome data of maize root bacterial community.</title>
        <authorList>
            <person name="Marton D."/>
            <person name="Farkas M."/>
            <person name="Cserhati M."/>
        </authorList>
    </citation>
    <scope>NUCLEOTIDE SEQUENCE [LARGE SCALE GENOMIC DNA]</scope>
    <source>
        <strain evidence="3 4">P96</strain>
    </source>
</reference>
<name>A0ABT9FS00_9BACL</name>
<organism evidence="3 4">
    <name type="scientific">Paenibacillus zeirhizosphaerae</name>
    <dbReference type="NCBI Taxonomy" id="2987519"/>
    <lineage>
        <taxon>Bacteria</taxon>
        <taxon>Bacillati</taxon>
        <taxon>Bacillota</taxon>
        <taxon>Bacilli</taxon>
        <taxon>Bacillales</taxon>
        <taxon>Paenibacillaceae</taxon>
        <taxon>Paenibacillus</taxon>
    </lineage>
</organism>
<feature type="transmembrane region" description="Helical" evidence="2">
    <location>
        <begin position="6"/>
        <end position="25"/>
    </location>
</feature>
<keyword evidence="2" id="KW-0472">Membrane</keyword>
<feature type="region of interest" description="Disordered" evidence="1">
    <location>
        <begin position="63"/>
        <end position="141"/>
    </location>
</feature>
<feature type="transmembrane region" description="Helical" evidence="2">
    <location>
        <begin position="37"/>
        <end position="58"/>
    </location>
</feature>
<dbReference type="EMBL" id="JAPCKK010000016">
    <property type="protein sequence ID" value="MDP4097518.1"/>
    <property type="molecule type" value="Genomic_DNA"/>
</dbReference>
<dbReference type="Proteomes" id="UP001241848">
    <property type="component" value="Unassembled WGS sequence"/>
</dbReference>
<protein>
    <submittedName>
        <fullName evidence="3">Uncharacterized protein</fullName>
    </submittedName>
</protein>
<keyword evidence="4" id="KW-1185">Reference proteome</keyword>
<accession>A0ABT9FS00</accession>
<gene>
    <name evidence="3" type="ORF">OIN60_12125</name>
</gene>
<evidence type="ECO:0000313" key="4">
    <source>
        <dbReference type="Proteomes" id="UP001241848"/>
    </source>
</evidence>
<dbReference type="RefSeq" id="WP_305755117.1">
    <property type="nucleotide sequence ID" value="NZ_JAPCKK010000016.1"/>
</dbReference>
<evidence type="ECO:0000313" key="3">
    <source>
        <dbReference type="EMBL" id="MDP4097518.1"/>
    </source>
</evidence>